<gene>
    <name evidence="1" type="ORF">SAMN05192540_0906</name>
</gene>
<name>A0A1H4KGR7_9FLAO</name>
<dbReference type="Proteomes" id="UP000183038">
    <property type="component" value="Unassembled WGS sequence"/>
</dbReference>
<sequence length="206" mass="22380">MKGFIISCLLLYSFAVNAQKKLYKSVLDDHIELIQVDATNCFIVEVETSNDNQITVQTEIEGEYSQDLGIEVLTNGNTLLLDTGFTPNFKNPNDKLSAHKVISIAIKIIMPIQKKLEVFGTNARVVVEGAYKEVNISLSDGACFLNNVLGSTKVKTQSGNISVVAKAANITTASKYGDVSRNPIPFGTSSFLLETITGNILLSKTE</sequence>
<evidence type="ECO:0000313" key="1">
    <source>
        <dbReference type="EMBL" id="SEB57132.1"/>
    </source>
</evidence>
<dbReference type="RefSeq" id="WP_083365579.1">
    <property type="nucleotide sequence ID" value="NZ_FNTB01000001.1"/>
</dbReference>
<evidence type="ECO:0008006" key="3">
    <source>
        <dbReference type="Google" id="ProtNLM"/>
    </source>
</evidence>
<protein>
    <recommendedName>
        <fullName evidence="3">Adhesin domain-containing protein</fullName>
    </recommendedName>
</protein>
<organism evidence="1 2">
    <name type="scientific">Maribacter dokdonensis</name>
    <dbReference type="NCBI Taxonomy" id="320912"/>
    <lineage>
        <taxon>Bacteria</taxon>
        <taxon>Pseudomonadati</taxon>
        <taxon>Bacteroidota</taxon>
        <taxon>Flavobacteriia</taxon>
        <taxon>Flavobacteriales</taxon>
        <taxon>Flavobacteriaceae</taxon>
        <taxon>Maribacter</taxon>
    </lineage>
</organism>
<proteinExistence type="predicted"/>
<reference evidence="1 2" key="1">
    <citation type="submission" date="2016-10" db="EMBL/GenBank/DDBJ databases">
        <authorList>
            <person name="de Groot N.N."/>
        </authorList>
    </citation>
    <scope>NUCLEOTIDE SEQUENCE [LARGE SCALE GENOMIC DNA]</scope>
    <source>
        <strain evidence="1 2">MAR_2009_71</strain>
    </source>
</reference>
<dbReference type="OrthoDB" id="1144071at2"/>
<dbReference type="EMBL" id="FNTB01000001">
    <property type="protein sequence ID" value="SEB57132.1"/>
    <property type="molecule type" value="Genomic_DNA"/>
</dbReference>
<evidence type="ECO:0000313" key="2">
    <source>
        <dbReference type="Proteomes" id="UP000183038"/>
    </source>
</evidence>
<dbReference type="AlphaFoldDB" id="A0A1H4KGR7"/>
<accession>A0A1H4KGR7</accession>